<reference evidence="4" key="2">
    <citation type="submission" date="2025-09" db="UniProtKB">
        <authorList>
            <consortium name="Ensembl"/>
        </authorList>
    </citation>
    <scope>IDENTIFICATION</scope>
</reference>
<evidence type="ECO:0000313" key="4">
    <source>
        <dbReference type="Ensembl" id="ENSSOCP00000005614.1"/>
    </source>
</evidence>
<proteinExistence type="inferred from homology"/>
<name>A0A8D0EUR4_STROC</name>
<evidence type="ECO:0000259" key="3">
    <source>
        <dbReference type="Pfam" id="PF14904"/>
    </source>
</evidence>
<dbReference type="Ensembl" id="ENSSOCT00000005772.1">
    <property type="protein sequence ID" value="ENSSOCP00000005614.1"/>
    <property type="gene ID" value="ENSSOCG00000004341.1"/>
</dbReference>
<dbReference type="Proteomes" id="UP000694551">
    <property type="component" value="Unplaced"/>
</dbReference>
<feature type="domain" description="FAM86 N-terminal" evidence="3">
    <location>
        <begin position="6"/>
        <end position="47"/>
    </location>
</feature>
<dbReference type="InterPro" id="IPR029426">
    <property type="entry name" value="FAM86_N"/>
</dbReference>
<dbReference type="Pfam" id="PF14904">
    <property type="entry name" value="FAM86"/>
    <property type="match status" value="1"/>
</dbReference>
<sequence>MAEPGLASRFQCRFLAARQLRSFPWPELEQNLQTSPDSSLLVDILHKVTWV</sequence>
<keyword evidence="2" id="KW-0808">Transferase</keyword>
<accession>A0A8D0EUR4</accession>
<evidence type="ECO:0000256" key="1">
    <source>
        <dbReference type="ARBA" id="ARBA00005511"/>
    </source>
</evidence>
<evidence type="ECO:0000313" key="5">
    <source>
        <dbReference type="Proteomes" id="UP000694551"/>
    </source>
</evidence>
<evidence type="ECO:0000256" key="2">
    <source>
        <dbReference type="ARBA" id="ARBA00022679"/>
    </source>
</evidence>
<dbReference type="AlphaFoldDB" id="A0A8D0EUR4"/>
<comment type="similarity">
    <text evidence="1">Belongs to the class I-like SAM-binding methyltransferase superfamily. EEF2KMT family.</text>
</comment>
<keyword evidence="5" id="KW-1185">Reference proteome</keyword>
<dbReference type="GO" id="GO:0016740">
    <property type="term" value="F:transferase activity"/>
    <property type="evidence" value="ECO:0007669"/>
    <property type="project" value="UniProtKB-KW"/>
</dbReference>
<protein>
    <recommendedName>
        <fullName evidence="3">FAM86 N-terminal domain-containing protein</fullName>
    </recommendedName>
</protein>
<organism evidence="4 5">
    <name type="scientific">Strix occidentalis caurina</name>
    <name type="common">northern spotted owl</name>
    <dbReference type="NCBI Taxonomy" id="311401"/>
    <lineage>
        <taxon>Eukaryota</taxon>
        <taxon>Metazoa</taxon>
        <taxon>Chordata</taxon>
        <taxon>Craniata</taxon>
        <taxon>Vertebrata</taxon>
        <taxon>Euteleostomi</taxon>
        <taxon>Archelosauria</taxon>
        <taxon>Archosauria</taxon>
        <taxon>Dinosauria</taxon>
        <taxon>Saurischia</taxon>
        <taxon>Theropoda</taxon>
        <taxon>Coelurosauria</taxon>
        <taxon>Aves</taxon>
        <taxon>Neognathae</taxon>
        <taxon>Neoaves</taxon>
        <taxon>Telluraves</taxon>
        <taxon>Strigiformes</taxon>
        <taxon>Strigidae</taxon>
        <taxon>Strix</taxon>
    </lineage>
</organism>
<reference evidence="4" key="1">
    <citation type="submission" date="2025-08" db="UniProtKB">
        <authorList>
            <consortium name="Ensembl"/>
        </authorList>
    </citation>
    <scope>IDENTIFICATION</scope>
</reference>